<dbReference type="Ensembl" id="ENSPEMT00000035503.1">
    <property type="protein sequence ID" value="ENSPEMP00000035649.1"/>
    <property type="gene ID" value="ENSPEMG00000028127.1"/>
</dbReference>
<dbReference type="AlphaFoldDB" id="A0A8C8W4N4"/>
<reference evidence="1 2" key="1">
    <citation type="submission" date="2018-10" db="EMBL/GenBank/DDBJ databases">
        <title>Improved assembly of the deer mouse Peromyscus maniculatus genome.</title>
        <authorList>
            <person name="Lassance J.-M."/>
            <person name="Hoekstra H.E."/>
        </authorList>
    </citation>
    <scope>NUCLEOTIDE SEQUENCE [LARGE SCALE GENOMIC DNA]</scope>
</reference>
<proteinExistence type="predicted"/>
<evidence type="ECO:0000313" key="2">
    <source>
        <dbReference type="Proteomes" id="UP000694547"/>
    </source>
</evidence>
<organism evidence="1 2">
    <name type="scientific">Peromyscus maniculatus bairdii</name>
    <name type="common">Prairie deer mouse</name>
    <dbReference type="NCBI Taxonomy" id="230844"/>
    <lineage>
        <taxon>Eukaryota</taxon>
        <taxon>Metazoa</taxon>
        <taxon>Chordata</taxon>
        <taxon>Craniata</taxon>
        <taxon>Vertebrata</taxon>
        <taxon>Euteleostomi</taxon>
        <taxon>Mammalia</taxon>
        <taxon>Eutheria</taxon>
        <taxon>Euarchontoglires</taxon>
        <taxon>Glires</taxon>
        <taxon>Rodentia</taxon>
        <taxon>Myomorpha</taxon>
        <taxon>Muroidea</taxon>
        <taxon>Cricetidae</taxon>
        <taxon>Neotominae</taxon>
        <taxon>Peromyscus</taxon>
    </lineage>
</organism>
<evidence type="ECO:0000313" key="1">
    <source>
        <dbReference type="Ensembl" id="ENSPEMP00000035649.1"/>
    </source>
</evidence>
<protein>
    <submittedName>
        <fullName evidence="1">Uncharacterized protein</fullName>
    </submittedName>
</protein>
<name>A0A8C8W4N4_PERMB</name>
<dbReference type="Proteomes" id="UP000694547">
    <property type="component" value="Chromosome 1"/>
</dbReference>
<accession>A0A8C8W4N4</accession>
<reference evidence="1" key="3">
    <citation type="submission" date="2025-09" db="UniProtKB">
        <authorList>
            <consortium name="Ensembl"/>
        </authorList>
    </citation>
    <scope>IDENTIFICATION</scope>
</reference>
<sequence length="67" mass="7484">MDCKALLVNHLIISASFHFLLNCFLQSLKCFMKLLADVKMTGHGHSHMTTAAERTSFLGEWNGFPAT</sequence>
<keyword evidence="2" id="KW-1185">Reference proteome</keyword>
<reference evidence="1" key="2">
    <citation type="submission" date="2025-08" db="UniProtKB">
        <authorList>
            <consortium name="Ensembl"/>
        </authorList>
    </citation>
    <scope>IDENTIFICATION</scope>
</reference>
<dbReference type="GeneTree" id="ENSGT00960000193047"/>